<dbReference type="OrthoDB" id="427096at2759"/>
<comment type="pathway">
    <text evidence="1">Protein modification; protein glycosylation.</text>
</comment>
<accession>A0A9N9DGP9</accession>
<keyword evidence="8" id="KW-1185">Reference proteome</keyword>
<dbReference type="AlphaFoldDB" id="A0A9N9DGP9"/>
<dbReference type="PANTHER" id="PTHR11929:SF194">
    <property type="entry name" value="ALPHA-(1,3)-FUCOSYLTRANSFERASE 10"/>
    <property type="match status" value="1"/>
</dbReference>
<keyword evidence="3 5" id="KW-0328">Glycosyltransferase</keyword>
<proteinExistence type="inferred from homology"/>
<keyword evidence="5" id="KW-0812">Transmembrane</keyword>
<evidence type="ECO:0000256" key="5">
    <source>
        <dbReference type="RuleBase" id="RU003832"/>
    </source>
</evidence>
<evidence type="ECO:0000313" key="7">
    <source>
        <dbReference type="EMBL" id="CAG8639353.1"/>
    </source>
</evidence>
<evidence type="ECO:0000256" key="2">
    <source>
        <dbReference type="ARBA" id="ARBA00008919"/>
    </source>
</evidence>
<evidence type="ECO:0000256" key="1">
    <source>
        <dbReference type="ARBA" id="ARBA00004922"/>
    </source>
</evidence>
<evidence type="ECO:0000313" key="8">
    <source>
        <dbReference type="Proteomes" id="UP000789759"/>
    </source>
</evidence>
<evidence type="ECO:0000256" key="3">
    <source>
        <dbReference type="ARBA" id="ARBA00022676"/>
    </source>
</evidence>
<dbReference type="InterPro" id="IPR001503">
    <property type="entry name" value="Glyco_trans_10"/>
</dbReference>
<dbReference type="InterPro" id="IPR038577">
    <property type="entry name" value="GT10-like_C_sf"/>
</dbReference>
<name>A0A9N9DGP9_9GLOM</name>
<organism evidence="7 8">
    <name type="scientific">Cetraspora pellucida</name>
    <dbReference type="NCBI Taxonomy" id="1433469"/>
    <lineage>
        <taxon>Eukaryota</taxon>
        <taxon>Fungi</taxon>
        <taxon>Fungi incertae sedis</taxon>
        <taxon>Mucoromycota</taxon>
        <taxon>Glomeromycotina</taxon>
        <taxon>Glomeromycetes</taxon>
        <taxon>Diversisporales</taxon>
        <taxon>Gigasporaceae</taxon>
        <taxon>Cetraspora</taxon>
    </lineage>
</organism>
<dbReference type="Proteomes" id="UP000789759">
    <property type="component" value="Unassembled WGS sequence"/>
</dbReference>
<dbReference type="GO" id="GO:0032580">
    <property type="term" value="C:Golgi cisterna membrane"/>
    <property type="evidence" value="ECO:0007669"/>
    <property type="project" value="UniProtKB-SubCell"/>
</dbReference>
<dbReference type="Pfam" id="PF00852">
    <property type="entry name" value="Glyco_transf_10"/>
    <property type="match status" value="1"/>
</dbReference>
<protein>
    <recommendedName>
        <fullName evidence="5">Fucosyltransferase</fullName>
        <ecNumber evidence="5">2.4.1.-</ecNumber>
    </recommendedName>
</protein>
<dbReference type="EC" id="2.4.1.-" evidence="5"/>
<keyword evidence="5" id="KW-0333">Golgi apparatus</keyword>
<gene>
    <name evidence="7" type="ORF">CPELLU_LOCUS8776</name>
</gene>
<evidence type="ECO:0000259" key="6">
    <source>
        <dbReference type="Pfam" id="PF00852"/>
    </source>
</evidence>
<keyword evidence="4 5" id="KW-0808">Transferase</keyword>
<feature type="domain" description="Fucosyltransferase C-terminal" evidence="6">
    <location>
        <begin position="2"/>
        <end position="85"/>
    </location>
</feature>
<comment type="subcellular location">
    <subcellularLocation>
        <location evidence="5">Golgi apparatus</location>
        <location evidence="5">Golgi stack membrane</location>
        <topology evidence="5">Single-pass type II membrane protein</topology>
    </subcellularLocation>
</comment>
<keyword evidence="5" id="KW-0472">Membrane</keyword>
<dbReference type="EMBL" id="CAJVQA010006372">
    <property type="protein sequence ID" value="CAG8639353.1"/>
    <property type="molecule type" value="Genomic_DNA"/>
</dbReference>
<comment type="caution">
    <text evidence="7">The sequence shown here is derived from an EMBL/GenBank/DDBJ whole genome shotgun (WGS) entry which is preliminary data.</text>
</comment>
<dbReference type="SUPFAM" id="SSF53756">
    <property type="entry name" value="UDP-Glycosyltransferase/glycogen phosphorylase"/>
    <property type="match status" value="1"/>
</dbReference>
<dbReference type="GO" id="GO:0046920">
    <property type="term" value="F:alpha-(1-&gt;3)-fucosyltransferase activity"/>
    <property type="evidence" value="ECO:0007669"/>
    <property type="project" value="TreeGrafter"/>
</dbReference>
<dbReference type="Gene3D" id="3.40.50.11660">
    <property type="entry name" value="Glycosyl transferase family 10, C-terminal domain"/>
    <property type="match status" value="1"/>
</dbReference>
<evidence type="ECO:0000256" key="4">
    <source>
        <dbReference type="ARBA" id="ARBA00022679"/>
    </source>
</evidence>
<comment type="similarity">
    <text evidence="2 5">Belongs to the glycosyltransferase 10 family.</text>
</comment>
<dbReference type="PANTHER" id="PTHR11929">
    <property type="entry name" value="ALPHA- 1,3 -FUCOSYLTRANSFERASE"/>
    <property type="match status" value="1"/>
</dbReference>
<dbReference type="InterPro" id="IPR055270">
    <property type="entry name" value="Glyco_tran_10_C"/>
</dbReference>
<reference evidence="7" key="1">
    <citation type="submission" date="2021-06" db="EMBL/GenBank/DDBJ databases">
        <authorList>
            <person name="Kallberg Y."/>
            <person name="Tangrot J."/>
            <person name="Rosling A."/>
        </authorList>
    </citation>
    <scope>NUCLEOTIDE SEQUENCE</scope>
    <source>
        <strain evidence="7">FL966</strain>
    </source>
</reference>
<sequence>MANNCQSKNNHNDYVKELMQYITVHSFRQCLNNQEVSDNIRDKYSIKKSDTAYWKEHMYELKLDIFIHYKFVLAFENLNCEDDYVPSYSIIKVTDFKNIANLVKYINEVANN</sequence>